<reference evidence="2" key="1">
    <citation type="submission" date="2015-12" db="EMBL/GenBank/DDBJ databases">
        <title>Complete genome sequence of Pandoraea norimbergensis DSM 11628.</title>
        <authorList>
            <person name="Ee R."/>
            <person name="Lim Y.-L."/>
            <person name="Yong D."/>
            <person name="Yin W.-F."/>
            <person name="Chan K.-G."/>
        </authorList>
    </citation>
    <scope>NUCLEOTIDE SEQUENCE [LARGE SCALE GENOMIC DNA]</scope>
    <source>
        <strain evidence="2">DSM 11628</strain>
    </source>
</reference>
<proteinExistence type="predicted"/>
<organism evidence="1 2">
    <name type="scientific">Pandoraea norimbergensis</name>
    <dbReference type="NCBI Taxonomy" id="93219"/>
    <lineage>
        <taxon>Bacteria</taxon>
        <taxon>Pseudomonadati</taxon>
        <taxon>Pseudomonadota</taxon>
        <taxon>Betaproteobacteria</taxon>
        <taxon>Burkholderiales</taxon>
        <taxon>Burkholderiaceae</taxon>
        <taxon>Pandoraea</taxon>
    </lineage>
</organism>
<dbReference type="EMBL" id="CP013480">
    <property type="protein sequence ID" value="ALS61383.1"/>
    <property type="molecule type" value="Genomic_DNA"/>
</dbReference>
<dbReference type="Proteomes" id="UP000060277">
    <property type="component" value="Chromosome"/>
</dbReference>
<dbReference type="SUPFAM" id="SSF82171">
    <property type="entry name" value="DPP6 N-terminal domain-like"/>
    <property type="match status" value="1"/>
</dbReference>
<sequence>MPLPWATIEGGLTYAPEGDRLYVGVAQIHEFRIGDGQELRVFGGIALGNGKYVPVRRFALSRDGKALAVDYPPMGNSQIHTPARLLVHDTTTANRSPREVDLRGVGISAAIVFSSDGKSLYFAGSDKRLDSRGMKMVGALATRTLLRKVNLRTDEQQDIARDIHIMRPTALAISGSDRFAFTGTNTGGISDDLDTSSGQWVHTVNADPIRMYSLADGSVVQTFSPVSGRVVSLLPSASGNTLISCQADVVSSRTITIWDIKSHTARYSIETPGSSRGPSMCALSPDEKHLLYAIGSDIRIIDFE</sequence>
<dbReference type="Gene3D" id="2.130.10.10">
    <property type="entry name" value="YVTN repeat-like/Quinoprotein amine dehydrogenase"/>
    <property type="match status" value="2"/>
</dbReference>
<evidence type="ECO:0000313" key="2">
    <source>
        <dbReference type="Proteomes" id="UP000060277"/>
    </source>
</evidence>
<accession>A0ABN4JKF9</accession>
<gene>
    <name evidence="1" type="ORF">AT302_17975</name>
</gene>
<keyword evidence="2" id="KW-1185">Reference proteome</keyword>
<evidence type="ECO:0008006" key="3">
    <source>
        <dbReference type="Google" id="ProtNLM"/>
    </source>
</evidence>
<name>A0ABN4JKF9_9BURK</name>
<evidence type="ECO:0000313" key="1">
    <source>
        <dbReference type="EMBL" id="ALS61383.1"/>
    </source>
</evidence>
<protein>
    <recommendedName>
        <fullName evidence="3">SMP-30/Gluconolactonase/LRE-like region domain-containing protein</fullName>
    </recommendedName>
</protein>
<dbReference type="InterPro" id="IPR015943">
    <property type="entry name" value="WD40/YVTN_repeat-like_dom_sf"/>
</dbReference>